<keyword evidence="3" id="KW-1185">Reference proteome</keyword>
<comment type="caution">
    <text evidence="2">The sequence shown here is derived from an EMBL/GenBank/DDBJ whole genome shotgun (WGS) entry which is preliminary data.</text>
</comment>
<dbReference type="PANTHER" id="PTHR12480">
    <property type="entry name" value="ARGININE DEMETHYLASE AND LYSYL-HYDROXYLASE JMJD"/>
    <property type="match status" value="1"/>
</dbReference>
<evidence type="ECO:0000259" key="1">
    <source>
        <dbReference type="PROSITE" id="PS51184"/>
    </source>
</evidence>
<dbReference type="InterPro" id="IPR003347">
    <property type="entry name" value="JmjC_dom"/>
</dbReference>
<evidence type="ECO:0000313" key="3">
    <source>
        <dbReference type="Proteomes" id="UP000789595"/>
    </source>
</evidence>
<dbReference type="SUPFAM" id="SSF51197">
    <property type="entry name" value="Clavaminate synthase-like"/>
    <property type="match status" value="1"/>
</dbReference>
<dbReference type="AlphaFoldDB" id="A0A8J2SRA8"/>
<dbReference type="PROSITE" id="PS51184">
    <property type="entry name" value="JMJC"/>
    <property type="match status" value="1"/>
</dbReference>
<sequence length="437" mass="47046">MLLLLIAPVAVVRARNGPYSGPVPPTYGYDATSAVLQRPAWAKPRRDAAAASAFGDAQPECDVPIYSLTAWKRAHGRDFPDHPCIFAADASTATRGFAAFPDMDRFLALFGNETVEALPGYAQAGGQYCAINVGCRVKIRATLSDLASQWTGALAGFYVSQFGCGPLCERVLPYLGVPELFADAQPRTMNLLVGPARTGLPFHYHQRTWQALSFGRKAWFLVPPGRMSDDLARVVGPRIWPGDGFVAATRGVPPGQRPLRCVQYPGEIIWLPENWWHATLNLDASVAYGQKPLLPEPGRLAHTPDVRTPLLAAFATPQATLPWFELIEIRASMQRSGWDANRGLALLERTAAALHDAAASAVSLGSDVAVIHAAAAFGLCVLAGSADNSRAKHGWPASQVATHTAKWRRAASTLDNATCSLQCAENCPAREIGGHWH</sequence>
<protein>
    <recommendedName>
        <fullName evidence="1">JmjC domain-containing protein</fullName>
    </recommendedName>
</protein>
<evidence type="ECO:0000313" key="2">
    <source>
        <dbReference type="EMBL" id="CAH0372617.1"/>
    </source>
</evidence>
<dbReference type="Proteomes" id="UP000789595">
    <property type="component" value="Unassembled WGS sequence"/>
</dbReference>
<dbReference type="EMBL" id="CAKKNE010000003">
    <property type="protein sequence ID" value="CAH0372617.1"/>
    <property type="molecule type" value="Genomic_DNA"/>
</dbReference>
<gene>
    <name evidence="2" type="ORF">PECAL_3P26260</name>
</gene>
<dbReference type="Gene3D" id="2.60.120.650">
    <property type="entry name" value="Cupin"/>
    <property type="match status" value="1"/>
</dbReference>
<proteinExistence type="predicted"/>
<feature type="domain" description="JmjC" evidence="1">
    <location>
        <begin position="161"/>
        <end position="309"/>
    </location>
</feature>
<dbReference type="OrthoDB" id="438164at2759"/>
<organism evidence="2 3">
    <name type="scientific">Pelagomonas calceolata</name>
    <dbReference type="NCBI Taxonomy" id="35677"/>
    <lineage>
        <taxon>Eukaryota</taxon>
        <taxon>Sar</taxon>
        <taxon>Stramenopiles</taxon>
        <taxon>Ochrophyta</taxon>
        <taxon>Pelagophyceae</taxon>
        <taxon>Pelagomonadales</taxon>
        <taxon>Pelagomonadaceae</taxon>
        <taxon>Pelagomonas</taxon>
    </lineage>
</organism>
<accession>A0A8J2SRA8</accession>
<dbReference type="InterPro" id="IPR050910">
    <property type="entry name" value="JMJD6_ArgDemeth/LysHydrox"/>
</dbReference>
<name>A0A8J2SRA8_9STRA</name>
<dbReference type="SMART" id="SM00558">
    <property type="entry name" value="JmjC"/>
    <property type="match status" value="1"/>
</dbReference>
<reference evidence="2" key="1">
    <citation type="submission" date="2021-11" db="EMBL/GenBank/DDBJ databases">
        <authorList>
            <consortium name="Genoscope - CEA"/>
            <person name="William W."/>
        </authorList>
    </citation>
    <scope>NUCLEOTIDE SEQUENCE</scope>
</reference>